<reference evidence="3 4" key="1">
    <citation type="submission" date="2024-07" db="EMBL/GenBank/DDBJ databases">
        <authorList>
            <person name="Dulla G.F.J."/>
            <person name="Delorm J.G."/>
        </authorList>
    </citation>
    <scope>NUCLEOTIDE SEQUENCE [LARGE SCALE GENOMIC DNA]</scope>
    <source>
        <strain evidence="3 4">JGD 233</strain>
    </source>
</reference>
<evidence type="ECO:0000256" key="1">
    <source>
        <dbReference type="SAM" id="MobiDB-lite"/>
    </source>
</evidence>
<proteinExistence type="predicted"/>
<dbReference type="RefSeq" id="WP_201884883.1">
    <property type="nucleotide sequence ID" value="NZ_JBFKZN010000016.1"/>
</dbReference>
<feature type="compositionally biased region" description="Pro residues" evidence="1">
    <location>
        <begin position="67"/>
        <end position="79"/>
    </location>
</feature>
<feature type="chain" id="PRO_5046671845" evidence="2">
    <location>
        <begin position="24"/>
        <end position="349"/>
    </location>
</feature>
<comment type="caution">
    <text evidence="3">The sequence shown here is derived from an EMBL/GenBank/DDBJ whole genome shotgun (WGS) entry which is preliminary data.</text>
</comment>
<gene>
    <name evidence="3" type="ORF">ABW286_21530</name>
</gene>
<feature type="signal peptide" evidence="2">
    <location>
        <begin position="1"/>
        <end position="23"/>
    </location>
</feature>
<dbReference type="EMBL" id="JBFKZN010000016">
    <property type="protein sequence ID" value="MEW5291719.1"/>
    <property type="molecule type" value="Genomic_DNA"/>
</dbReference>
<keyword evidence="2" id="KW-0732">Signal</keyword>
<feature type="region of interest" description="Disordered" evidence="1">
    <location>
        <begin position="22"/>
        <end position="88"/>
    </location>
</feature>
<feature type="compositionally biased region" description="Low complexity" evidence="1">
    <location>
        <begin position="55"/>
        <end position="66"/>
    </location>
</feature>
<dbReference type="Proteomes" id="UP001554567">
    <property type="component" value="Unassembled WGS sequence"/>
</dbReference>
<evidence type="ECO:0000256" key="2">
    <source>
        <dbReference type="SAM" id="SignalP"/>
    </source>
</evidence>
<keyword evidence="4" id="KW-1185">Reference proteome</keyword>
<sequence>MRNRKNVLVLALLSGLGISAASAEQPDSLKGVKSAVSMQQSTPQQTPPPDAVASTDTPADRPAPTTALPPAPTPTPPPTVSMKPEEMEPLPPPLAELAEPVTPGQVQTLKKKVDGLSRATRSPLVTPVPRISSQTVSLSAGAAIPQVRVFPNVTTTVTFSDITGAPWALAAEPANSNDKQMNVRYVDGAPVVYIQPIVDYVAGNVTVFLKGLPTPIIINVTSQSPADTRSTVQVDYRLDLRIPKRSPDTPVRRAVASDKIGLYDKDLQAFLDGVPPEEATVVKLRNAPPAMRAWMMGDELVLRTDLELRDEFTRTLSAIDGTHVYVLPVTPELTLSEMGKSRSVYVNLN</sequence>
<accession>A0ABV3N7B5</accession>
<dbReference type="InterPro" id="IPR022073">
    <property type="entry name" value="T4BSS_DotH_IcmK"/>
</dbReference>
<evidence type="ECO:0000313" key="4">
    <source>
        <dbReference type="Proteomes" id="UP001554567"/>
    </source>
</evidence>
<name>A0ABV3N7B5_9GAMM</name>
<evidence type="ECO:0000313" key="3">
    <source>
        <dbReference type="EMBL" id="MEW5291719.1"/>
    </source>
</evidence>
<protein>
    <submittedName>
        <fullName evidence="3">DotH/IcmK family type IV secretion protein</fullName>
    </submittedName>
</protein>
<organism evidence="3 4">
    <name type="scientific">Erwinia papayae</name>
    <dbReference type="NCBI Taxonomy" id="206499"/>
    <lineage>
        <taxon>Bacteria</taxon>
        <taxon>Pseudomonadati</taxon>
        <taxon>Pseudomonadota</taxon>
        <taxon>Gammaproteobacteria</taxon>
        <taxon>Enterobacterales</taxon>
        <taxon>Erwiniaceae</taxon>
        <taxon>Erwinia</taxon>
    </lineage>
</organism>
<dbReference type="Pfam" id="PF12293">
    <property type="entry name" value="T4BSS_DotH_IcmK"/>
    <property type="match status" value="1"/>
</dbReference>